<dbReference type="GO" id="GO:0046983">
    <property type="term" value="F:protein dimerization activity"/>
    <property type="evidence" value="ECO:0007669"/>
    <property type="project" value="UniProtKB-ARBA"/>
</dbReference>
<keyword evidence="5" id="KW-0539">Nucleus</keyword>
<evidence type="ECO:0000256" key="5">
    <source>
        <dbReference type="ARBA" id="ARBA00023242"/>
    </source>
</evidence>
<evidence type="ECO:0000313" key="9">
    <source>
        <dbReference type="EMBL" id="POO03890.1"/>
    </source>
</evidence>
<keyword evidence="3" id="KW-0238">DNA-binding</keyword>
<feature type="region of interest" description="Disordered" evidence="7">
    <location>
        <begin position="91"/>
        <end position="168"/>
    </location>
</feature>
<dbReference type="CDD" id="cd14702">
    <property type="entry name" value="bZIP_plant_GBF1"/>
    <property type="match status" value="1"/>
</dbReference>
<dbReference type="PANTHER" id="PTHR47693">
    <property type="entry name" value="BZIP TRANSCRIPTION FACTOR RISBZ3-RELATED"/>
    <property type="match status" value="1"/>
</dbReference>
<evidence type="ECO:0000256" key="7">
    <source>
        <dbReference type="SAM" id="MobiDB-lite"/>
    </source>
</evidence>
<dbReference type="EMBL" id="JXTC01000001">
    <property type="protein sequence ID" value="POO03890.1"/>
    <property type="molecule type" value="Genomic_DNA"/>
</dbReference>
<evidence type="ECO:0000256" key="3">
    <source>
        <dbReference type="ARBA" id="ARBA00023125"/>
    </source>
</evidence>
<evidence type="ECO:0000256" key="6">
    <source>
        <dbReference type="SAM" id="Coils"/>
    </source>
</evidence>
<dbReference type="Gene3D" id="1.20.5.170">
    <property type="match status" value="1"/>
</dbReference>
<dbReference type="Proteomes" id="UP000237000">
    <property type="component" value="Unassembled WGS sequence"/>
</dbReference>
<accession>A0A2P5G1G2</accession>
<protein>
    <submittedName>
        <fullName evidence="9">Basic-leucine zipper transcription factor</fullName>
    </submittedName>
</protein>
<comment type="caution">
    <text evidence="9">The sequence shown here is derived from an EMBL/GenBank/DDBJ whole genome shotgun (WGS) entry which is preliminary data.</text>
</comment>
<dbReference type="GO" id="GO:0005634">
    <property type="term" value="C:nucleus"/>
    <property type="evidence" value="ECO:0007669"/>
    <property type="project" value="UniProtKB-SubCell"/>
</dbReference>
<organism evidence="9 10">
    <name type="scientific">Trema orientale</name>
    <name type="common">Charcoal tree</name>
    <name type="synonym">Celtis orientalis</name>
    <dbReference type="NCBI Taxonomy" id="63057"/>
    <lineage>
        <taxon>Eukaryota</taxon>
        <taxon>Viridiplantae</taxon>
        <taxon>Streptophyta</taxon>
        <taxon>Embryophyta</taxon>
        <taxon>Tracheophyta</taxon>
        <taxon>Spermatophyta</taxon>
        <taxon>Magnoliopsida</taxon>
        <taxon>eudicotyledons</taxon>
        <taxon>Gunneridae</taxon>
        <taxon>Pentapetalae</taxon>
        <taxon>rosids</taxon>
        <taxon>fabids</taxon>
        <taxon>Rosales</taxon>
        <taxon>Cannabaceae</taxon>
        <taxon>Trema</taxon>
    </lineage>
</organism>
<evidence type="ECO:0000256" key="4">
    <source>
        <dbReference type="ARBA" id="ARBA00023163"/>
    </source>
</evidence>
<dbReference type="Pfam" id="PF00170">
    <property type="entry name" value="bZIP_1"/>
    <property type="match status" value="1"/>
</dbReference>
<keyword evidence="6" id="KW-0175">Coiled coil</keyword>
<name>A0A2P5G1G2_TREOI</name>
<proteinExistence type="predicted"/>
<dbReference type="FunCoup" id="A0A2P5G1G2">
    <property type="interactions" value="22"/>
</dbReference>
<feature type="compositionally biased region" description="Polar residues" evidence="7">
    <location>
        <begin position="91"/>
        <end position="132"/>
    </location>
</feature>
<reference evidence="10" key="1">
    <citation type="submission" date="2016-06" db="EMBL/GenBank/DDBJ databases">
        <title>Parallel loss of symbiosis genes in relatives of nitrogen-fixing non-legume Parasponia.</title>
        <authorList>
            <person name="Van Velzen R."/>
            <person name="Holmer R."/>
            <person name="Bu F."/>
            <person name="Rutten L."/>
            <person name="Van Zeijl A."/>
            <person name="Liu W."/>
            <person name="Santuari L."/>
            <person name="Cao Q."/>
            <person name="Sharma T."/>
            <person name="Shen D."/>
            <person name="Roswanjaya Y."/>
            <person name="Wardhani T."/>
            <person name="Kalhor M.S."/>
            <person name="Jansen J."/>
            <person name="Van den Hoogen J."/>
            <person name="Gungor B."/>
            <person name="Hartog M."/>
            <person name="Hontelez J."/>
            <person name="Verver J."/>
            <person name="Yang W.-C."/>
            <person name="Schijlen E."/>
            <person name="Repin R."/>
            <person name="Schilthuizen M."/>
            <person name="Schranz E."/>
            <person name="Heidstra R."/>
            <person name="Miyata K."/>
            <person name="Fedorova E."/>
            <person name="Kohlen W."/>
            <person name="Bisseling T."/>
            <person name="Smit S."/>
            <person name="Geurts R."/>
        </authorList>
    </citation>
    <scope>NUCLEOTIDE SEQUENCE [LARGE SCALE GENOMIC DNA]</scope>
    <source>
        <strain evidence="10">cv. RG33-2</strain>
    </source>
</reference>
<keyword evidence="2" id="KW-0805">Transcription regulation</keyword>
<dbReference type="AlphaFoldDB" id="A0A2P5G1G2"/>
<dbReference type="GO" id="GO:0003677">
    <property type="term" value="F:DNA binding"/>
    <property type="evidence" value="ECO:0007669"/>
    <property type="project" value="UniProtKB-KW"/>
</dbReference>
<keyword evidence="4" id="KW-0804">Transcription</keyword>
<evidence type="ECO:0000259" key="8">
    <source>
        <dbReference type="PROSITE" id="PS50217"/>
    </source>
</evidence>
<dbReference type="PROSITE" id="PS00036">
    <property type="entry name" value="BZIP_BASIC"/>
    <property type="match status" value="1"/>
</dbReference>
<evidence type="ECO:0000256" key="2">
    <source>
        <dbReference type="ARBA" id="ARBA00023015"/>
    </source>
</evidence>
<dbReference type="SUPFAM" id="SSF57959">
    <property type="entry name" value="Leucine zipper domain"/>
    <property type="match status" value="1"/>
</dbReference>
<dbReference type="PANTHER" id="PTHR47693:SF1">
    <property type="entry name" value="BZIP TRANSCRIPTION FACTOR RISBZ3"/>
    <property type="match status" value="1"/>
</dbReference>
<dbReference type="InterPro" id="IPR045314">
    <property type="entry name" value="bZIP_plant_GBF1"/>
</dbReference>
<dbReference type="OrthoDB" id="1299653at2759"/>
<dbReference type="InParanoid" id="A0A2P5G1G2"/>
<gene>
    <name evidence="9" type="primary">TorBZIP22</name>
    <name evidence="9" type="ORF">TorRG33x02_001940</name>
</gene>
<sequence length="352" mass="38273">MEPKAVGHVIPRSVTQLRRDQTTSLFGGGGSDQMMKRSASELDMEEFIKKIGPDDNENKAAPAEFRNDVFLGDGFDFAFKTQVMINGFSSSGSGQTESIFCSQNRTPKNPSISATLDSQSSICVGSPLSANNVPKGRDDQARGATSGSSDHEQSDDDIEIEAGPCEQSTDAVDVKRIRRMISNRESARRSRRRRQAHLADLEIQVEQLRGENSTLYKQLTDATQQYREADTDNRVLKSDVEAMRARVKLAEDMVTRGSLTSSLNQLIQSHLNTTPQVHFNPRNLHRAAANVSPTITVQGNHHDATFAGIAAVSGQISSLIGLGNTNIIPPGNITSGILSDSVSVSCVSEIWQ</sequence>
<feature type="domain" description="BZIP" evidence="8">
    <location>
        <begin position="173"/>
        <end position="236"/>
    </location>
</feature>
<dbReference type="SMART" id="SM00338">
    <property type="entry name" value="BRLZ"/>
    <property type="match status" value="1"/>
</dbReference>
<dbReference type="PROSITE" id="PS50217">
    <property type="entry name" value="BZIP"/>
    <property type="match status" value="1"/>
</dbReference>
<dbReference type="InterPro" id="IPR044168">
    <property type="entry name" value="RISBZ3/4/5"/>
</dbReference>
<dbReference type="InterPro" id="IPR046347">
    <property type="entry name" value="bZIP_sf"/>
</dbReference>
<dbReference type="InterPro" id="IPR004827">
    <property type="entry name" value="bZIP"/>
</dbReference>
<dbReference type="GO" id="GO:0003700">
    <property type="term" value="F:DNA-binding transcription factor activity"/>
    <property type="evidence" value="ECO:0007669"/>
    <property type="project" value="InterPro"/>
</dbReference>
<evidence type="ECO:0000313" key="10">
    <source>
        <dbReference type="Proteomes" id="UP000237000"/>
    </source>
</evidence>
<dbReference type="STRING" id="63057.A0A2P5G1G2"/>
<evidence type="ECO:0000256" key="1">
    <source>
        <dbReference type="ARBA" id="ARBA00004123"/>
    </source>
</evidence>
<keyword evidence="10" id="KW-1185">Reference proteome</keyword>
<feature type="coiled-coil region" evidence="6">
    <location>
        <begin position="191"/>
        <end position="225"/>
    </location>
</feature>
<dbReference type="FunFam" id="1.20.5.170:FF:000020">
    <property type="entry name" value="BZIP transcription factor"/>
    <property type="match status" value="1"/>
</dbReference>
<comment type="subcellular location">
    <subcellularLocation>
        <location evidence="1">Nucleus</location>
    </subcellularLocation>
</comment>